<dbReference type="EMBL" id="BMAO01016695">
    <property type="protein sequence ID" value="GFR10514.1"/>
    <property type="molecule type" value="Genomic_DNA"/>
</dbReference>
<reference evidence="1" key="1">
    <citation type="submission" date="2020-07" db="EMBL/GenBank/DDBJ databases">
        <title>Multicomponent nature underlies the extraordinary mechanical properties of spider dragline silk.</title>
        <authorList>
            <person name="Kono N."/>
            <person name="Nakamura H."/>
            <person name="Mori M."/>
            <person name="Yoshida Y."/>
            <person name="Ohtoshi R."/>
            <person name="Malay A.D."/>
            <person name="Moran D.A.P."/>
            <person name="Tomita M."/>
            <person name="Numata K."/>
            <person name="Arakawa K."/>
        </authorList>
    </citation>
    <scope>NUCLEOTIDE SEQUENCE</scope>
</reference>
<keyword evidence="2" id="KW-1185">Reference proteome</keyword>
<dbReference type="AlphaFoldDB" id="A0A8X6GUU5"/>
<dbReference type="Proteomes" id="UP000887116">
    <property type="component" value="Unassembled WGS sequence"/>
</dbReference>
<name>A0A8X6GUU5_TRICU</name>
<proteinExistence type="predicted"/>
<comment type="caution">
    <text evidence="1">The sequence shown here is derived from an EMBL/GenBank/DDBJ whole genome shotgun (WGS) entry which is preliminary data.</text>
</comment>
<dbReference type="OrthoDB" id="10470013at2759"/>
<evidence type="ECO:0000313" key="1">
    <source>
        <dbReference type="EMBL" id="GFR10514.1"/>
    </source>
</evidence>
<protein>
    <submittedName>
        <fullName evidence="1">Uncharacterized protein</fullName>
    </submittedName>
</protein>
<organism evidence="1 2">
    <name type="scientific">Trichonephila clavata</name>
    <name type="common">Joro spider</name>
    <name type="synonym">Nephila clavata</name>
    <dbReference type="NCBI Taxonomy" id="2740835"/>
    <lineage>
        <taxon>Eukaryota</taxon>
        <taxon>Metazoa</taxon>
        <taxon>Ecdysozoa</taxon>
        <taxon>Arthropoda</taxon>
        <taxon>Chelicerata</taxon>
        <taxon>Arachnida</taxon>
        <taxon>Araneae</taxon>
        <taxon>Araneomorphae</taxon>
        <taxon>Entelegynae</taxon>
        <taxon>Araneoidea</taxon>
        <taxon>Nephilidae</taxon>
        <taxon>Trichonephila</taxon>
    </lineage>
</organism>
<evidence type="ECO:0000313" key="2">
    <source>
        <dbReference type="Proteomes" id="UP000887116"/>
    </source>
</evidence>
<sequence>MYVGMAASNNSKVGLQRTLALVSNGVFKEKLSLDKREIMPTPPRKRFNFFPSVVKTEKKGVVKEVRNGQSAVGIVTDSIVYPLCPLRNTETALEVFQRKNSISNIWEMF</sequence>
<gene>
    <name evidence="1" type="ORF">TNCT_714261</name>
</gene>
<accession>A0A8X6GUU5</accession>